<evidence type="ECO:0000313" key="3">
    <source>
        <dbReference type="Proteomes" id="UP000263900"/>
    </source>
</evidence>
<evidence type="ECO:0000313" key="2">
    <source>
        <dbReference type="EMBL" id="AXY74469.1"/>
    </source>
</evidence>
<evidence type="ECO:0000256" key="1">
    <source>
        <dbReference type="SAM" id="Phobius"/>
    </source>
</evidence>
<gene>
    <name evidence="2" type="ORF">D3H65_10980</name>
</gene>
<name>A0A3B7MMB6_9BACT</name>
<organism evidence="2 3">
    <name type="scientific">Paraflavitalea soli</name>
    <dbReference type="NCBI Taxonomy" id="2315862"/>
    <lineage>
        <taxon>Bacteria</taxon>
        <taxon>Pseudomonadati</taxon>
        <taxon>Bacteroidota</taxon>
        <taxon>Chitinophagia</taxon>
        <taxon>Chitinophagales</taxon>
        <taxon>Chitinophagaceae</taxon>
        <taxon>Paraflavitalea</taxon>
    </lineage>
</organism>
<dbReference type="Proteomes" id="UP000263900">
    <property type="component" value="Chromosome"/>
</dbReference>
<accession>A0A3B7MMB6</accession>
<keyword evidence="1" id="KW-1133">Transmembrane helix</keyword>
<dbReference type="EMBL" id="CP032157">
    <property type="protein sequence ID" value="AXY74469.1"/>
    <property type="molecule type" value="Genomic_DNA"/>
</dbReference>
<protein>
    <submittedName>
        <fullName evidence="2">Uncharacterized protein</fullName>
    </submittedName>
</protein>
<feature type="transmembrane region" description="Helical" evidence="1">
    <location>
        <begin position="41"/>
        <end position="65"/>
    </location>
</feature>
<sequence>MLDYILLNKKKVWGLITFFLIIFVILSIANRNPFDFTLQKAWMNIVMAAALSIFGYFVFLLSAFIDNQRANTLFASSPFKILLDKGFTTEFTAVNSRFLFAGKRIEGTIDGFPVKIGGSGKRFSVFIGIDARIAERLSKKQLVALLKPKGLTFEDIFVETKVQLDNGRVDDRYVYNLLVDRIDFLKANGFEPRA</sequence>
<proteinExistence type="predicted"/>
<dbReference type="AlphaFoldDB" id="A0A3B7MMB6"/>
<keyword evidence="1" id="KW-0812">Transmembrane</keyword>
<keyword evidence="1" id="KW-0472">Membrane</keyword>
<reference evidence="2 3" key="1">
    <citation type="submission" date="2018-09" db="EMBL/GenBank/DDBJ databases">
        <title>Genome sequencing of strain 6GH32-13.</title>
        <authorList>
            <person name="Weon H.-Y."/>
            <person name="Heo J."/>
            <person name="Kwon S.-W."/>
        </authorList>
    </citation>
    <scope>NUCLEOTIDE SEQUENCE [LARGE SCALE GENOMIC DNA]</scope>
    <source>
        <strain evidence="2 3">5GH32-13</strain>
    </source>
</reference>
<dbReference type="RefSeq" id="WP_119050356.1">
    <property type="nucleotide sequence ID" value="NZ_CP032157.1"/>
</dbReference>
<feature type="transmembrane region" description="Helical" evidence="1">
    <location>
        <begin position="12"/>
        <end position="29"/>
    </location>
</feature>
<dbReference type="KEGG" id="pseg:D3H65_10980"/>
<keyword evidence="3" id="KW-1185">Reference proteome</keyword>